<keyword evidence="2" id="KW-1185">Reference proteome</keyword>
<gene>
    <name evidence="1" type="ORF">QVD17_03293</name>
</gene>
<protein>
    <submittedName>
        <fullName evidence="1">Uncharacterized protein</fullName>
    </submittedName>
</protein>
<dbReference type="EMBL" id="JAUHHV010000001">
    <property type="protein sequence ID" value="KAK1437502.1"/>
    <property type="molecule type" value="Genomic_DNA"/>
</dbReference>
<sequence length="99" mass="11687">MLQSNQYTKRQFLVKSNSSLVSNIKLIQATNLKYHIHDYFCHFTHTHTKLNVLVCYFIIRILCISTHTQTLVFSQPLLRRLQSFSGVVFRWLQALMLIS</sequence>
<reference evidence="1" key="1">
    <citation type="journal article" date="2023" name="bioRxiv">
        <title>Improved chromosome-level genome assembly for marigold (Tagetes erecta).</title>
        <authorList>
            <person name="Jiang F."/>
            <person name="Yuan L."/>
            <person name="Wang S."/>
            <person name="Wang H."/>
            <person name="Xu D."/>
            <person name="Wang A."/>
            <person name="Fan W."/>
        </authorList>
    </citation>
    <scope>NUCLEOTIDE SEQUENCE</scope>
    <source>
        <strain evidence="1">WSJ</strain>
        <tissue evidence="1">Leaf</tissue>
    </source>
</reference>
<dbReference type="Proteomes" id="UP001229421">
    <property type="component" value="Unassembled WGS sequence"/>
</dbReference>
<evidence type="ECO:0000313" key="2">
    <source>
        <dbReference type="Proteomes" id="UP001229421"/>
    </source>
</evidence>
<evidence type="ECO:0000313" key="1">
    <source>
        <dbReference type="EMBL" id="KAK1437502.1"/>
    </source>
</evidence>
<organism evidence="1 2">
    <name type="scientific">Tagetes erecta</name>
    <name type="common">African marigold</name>
    <dbReference type="NCBI Taxonomy" id="13708"/>
    <lineage>
        <taxon>Eukaryota</taxon>
        <taxon>Viridiplantae</taxon>
        <taxon>Streptophyta</taxon>
        <taxon>Embryophyta</taxon>
        <taxon>Tracheophyta</taxon>
        <taxon>Spermatophyta</taxon>
        <taxon>Magnoliopsida</taxon>
        <taxon>eudicotyledons</taxon>
        <taxon>Gunneridae</taxon>
        <taxon>Pentapetalae</taxon>
        <taxon>asterids</taxon>
        <taxon>campanulids</taxon>
        <taxon>Asterales</taxon>
        <taxon>Asteraceae</taxon>
        <taxon>Asteroideae</taxon>
        <taxon>Heliantheae alliance</taxon>
        <taxon>Tageteae</taxon>
        <taxon>Tagetes</taxon>
    </lineage>
</organism>
<comment type="caution">
    <text evidence="1">The sequence shown here is derived from an EMBL/GenBank/DDBJ whole genome shotgun (WGS) entry which is preliminary data.</text>
</comment>
<name>A0AAD8LFG8_TARER</name>
<proteinExistence type="predicted"/>
<dbReference type="AlphaFoldDB" id="A0AAD8LFG8"/>
<accession>A0AAD8LFG8</accession>